<dbReference type="GO" id="GO:0000160">
    <property type="term" value="P:phosphorelay signal transduction system"/>
    <property type="evidence" value="ECO:0007669"/>
    <property type="project" value="InterPro"/>
</dbReference>
<dbReference type="InterPro" id="IPR001789">
    <property type="entry name" value="Sig_transdc_resp-reg_receiver"/>
</dbReference>
<gene>
    <name evidence="6" type="ORF">IPJ38_00560</name>
</gene>
<evidence type="ECO:0000256" key="2">
    <source>
        <dbReference type="ARBA" id="ARBA00023125"/>
    </source>
</evidence>
<dbReference type="SMART" id="SM00448">
    <property type="entry name" value="REC"/>
    <property type="match status" value="1"/>
</dbReference>
<organism evidence="6 7">
    <name type="scientific">Candidatus Dechloromonas phosphorivorans</name>
    <dbReference type="NCBI Taxonomy" id="2899244"/>
    <lineage>
        <taxon>Bacteria</taxon>
        <taxon>Pseudomonadati</taxon>
        <taxon>Pseudomonadota</taxon>
        <taxon>Betaproteobacteria</taxon>
        <taxon>Rhodocyclales</taxon>
        <taxon>Azonexaceae</taxon>
        <taxon>Dechloromonas</taxon>
    </lineage>
</organism>
<dbReference type="GO" id="GO:0003677">
    <property type="term" value="F:DNA binding"/>
    <property type="evidence" value="ECO:0007669"/>
    <property type="project" value="UniProtKB-KW"/>
</dbReference>
<evidence type="ECO:0000256" key="1">
    <source>
        <dbReference type="ARBA" id="ARBA00022553"/>
    </source>
</evidence>
<dbReference type="InterPro" id="IPR039420">
    <property type="entry name" value="WalR-like"/>
</dbReference>
<sequence>MIEILMVDDHAIFRSGLRRLLADEIDMRIVAEAGNGHAAIEHLRCRTFDLVLLDVNMGGRSGLDTMRRIRAEWPRLPVIMLSMYPEEQYAPLAFELGANGYLSKDRDAEQLVATIRGAASGGCYLPPGMRRSAFGMDGNTPLHRHLTEREWEILRLIIQGISLTEIGTRLCLSVKTISTYRTRLLAKLNLASNAELVRYCLEQGISD</sequence>
<keyword evidence="2" id="KW-0238">DNA-binding</keyword>
<feature type="domain" description="HTH luxR-type" evidence="4">
    <location>
        <begin position="139"/>
        <end position="204"/>
    </location>
</feature>
<feature type="domain" description="Response regulatory" evidence="5">
    <location>
        <begin position="3"/>
        <end position="119"/>
    </location>
</feature>
<dbReference type="SMART" id="SM00421">
    <property type="entry name" value="HTH_LUXR"/>
    <property type="match status" value="1"/>
</dbReference>
<evidence type="ECO:0000259" key="5">
    <source>
        <dbReference type="PROSITE" id="PS50110"/>
    </source>
</evidence>
<dbReference type="PROSITE" id="PS50043">
    <property type="entry name" value="HTH_LUXR_2"/>
    <property type="match status" value="1"/>
</dbReference>
<dbReference type="AlphaFoldDB" id="A0A935JWI5"/>
<accession>A0A935JWI5</accession>
<name>A0A935JWI5_9RHOO</name>
<comment type="caution">
    <text evidence="6">The sequence shown here is derived from an EMBL/GenBank/DDBJ whole genome shotgun (WGS) entry which is preliminary data.</text>
</comment>
<proteinExistence type="predicted"/>
<dbReference type="CDD" id="cd06170">
    <property type="entry name" value="LuxR_C_like"/>
    <property type="match status" value="1"/>
</dbReference>
<dbReference type="InterPro" id="IPR058245">
    <property type="entry name" value="NreC/VraR/RcsB-like_REC"/>
</dbReference>
<dbReference type="InterPro" id="IPR016032">
    <property type="entry name" value="Sig_transdc_resp-reg_C-effctor"/>
</dbReference>
<reference evidence="6 7" key="1">
    <citation type="submission" date="2020-10" db="EMBL/GenBank/DDBJ databases">
        <title>Connecting structure to function with the recovery of over 1000 high-quality activated sludge metagenome-assembled genomes encoding full-length rRNA genes using long-read sequencing.</title>
        <authorList>
            <person name="Singleton C.M."/>
            <person name="Petriglieri F."/>
            <person name="Kristensen J.M."/>
            <person name="Kirkegaard R.H."/>
            <person name="Michaelsen T.Y."/>
            <person name="Andersen M.H."/>
            <person name="Karst S.M."/>
            <person name="Dueholm M.S."/>
            <person name="Nielsen P.H."/>
            <person name="Albertsen M."/>
        </authorList>
    </citation>
    <scope>NUCLEOTIDE SEQUENCE [LARGE SCALE GENOMIC DNA]</scope>
    <source>
        <strain evidence="6">EsbW_18-Q3-R4-48_BATAC.463</strain>
    </source>
</reference>
<protein>
    <submittedName>
        <fullName evidence="6">Response regulator transcription factor</fullName>
    </submittedName>
</protein>
<dbReference type="Pfam" id="PF00072">
    <property type="entry name" value="Response_reg"/>
    <property type="match status" value="1"/>
</dbReference>
<dbReference type="InterPro" id="IPR011006">
    <property type="entry name" value="CheY-like_superfamily"/>
</dbReference>
<dbReference type="GO" id="GO:0006355">
    <property type="term" value="P:regulation of DNA-templated transcription"/>
    <property type="evidence" value="ECO:0007669"/>
    <property type="project" value="InterPro"/>
</dbReference>
<dbReference type="PROSITE" id="PS50110">
    <property type="entry name" value="RESPONSE_REGULATORY"/>
    <property type="match status" value="1"/>
</dbReference>
<keyword evidence="1 3" id="KW-0597">Phosphoprotein</keyword>
<dbReference type="CDD" id="cd17535">
    <property type="entry name" value="REC_NarL-like"/>
    <property type="match status" value="1"/>
</dbReference>
<dbReference type="SUPFAM" id="SSF52172">
    <property type="entry name" value="CheY-like"/>
    <property type="match status" value="1"/>
</dbReference>
<evidence type="ECO:0000256" key="3">
    <source>
        <dbReference type="PROSITE-ProRule" id="PRU00169"/>
    </source>
</evidence>
<dbReference type="Gene3D" id="3.40.50.2300">
    <property type="match status" value="1"/>
</dbReference>
<dbReference type="SUPFAM" id="SSF46894">
    <property type="entry name" value="C-terminal effector domain of the bipartite response regulators"/>
    <property type="match status" value="1"/>
</dbReference>
<dbReference type="Proteomes" id="UP000739411">
    <property type="component" value="Unassembled WGS sequence"/>
</dbReference>
<feature type="modified residue" description="4-aspartylphosphate" evidence="3">
    <location>
        <position position="54"/>
    </location>
</feature>
<evidence type="ECO:0000313" key="7">
    <source>
        <dbReference type="Proteomes" id="UP000739411"/>
    </source>
</evidence>
<dbReference type="InterPro" id="IPR000792">
    <property type="entry name" value="Tscrpt_reg_LuxR_C"/>
</dbReference>
<dbReference type="PRINTS" id="PR00038">
    <property type="entry name" value="HTHLUXR"/>
</dbReference>
<dbReference type="EMBL" id="JADJMS010000002">
    <property type="protein sequence ID" value="MBK7413844.1"/>
    <property type="molecule type" value="Genomic_DNA"/>
</dbReference>
<evidence type="ECO:0000313" key="6">
    <source>
        <dbReference type="EMBL" id="MBK7413844.1"/>
    </source>
</evidence>
<dbReference type="PANTHER" id="PTHR43214">
    <property type="entry name" value="TWO-COMPONENT RESPONSE REGULATOR"/>
    <property type="match status" value="1"/>
</dbReference>
<evidence type="ECO:0000259" key="4">
    <source>
        <dbReference type="PROSITE" id="PS50043"/>
    </source>
</evidence>
<dbReference type="PANTHER" id="PTHR43214:SF43">
    <property type="entry name" value="TWO-COMPONENT RESPONSE REGULATOR"/>
    <property type="match status" value="1"/>
</dbReference>
<dbReference type="Pfam" id="PF00196">
    <property type="entry name" value="GerE"/>
    <property type="match status" value="1"/>
</dbReference>